<dbReference type="SUPFAM" id="SSF55729">
    <property type="entry name" value="Acyl-CoA N-acyltransferases (Nat)"/>
    <property type="match status" value="1"/>
</dbReference>
<evidence type="ECO:0000313" key="1">
    <source>
        <dbReference type="EMBL" id="BBH18906.1"/>
    </source>
</evidence>
<sequence length="137" mass="15643">MKTNESLCSDILEPFRAVEIDETFIFELHKGEMKNADFMINYIEQYLGTLNIFLGKGYGYVALTKFNSTHAIGVETLEDYKRQGLSSSLVNLLLKKFNEKNIASWWDCIESNIASQKTAEKAGLIKANHYKINGFNF</sequence>
<organism evidence="1 2">
    <name type="scientific">Paenibacillus baekrokdamisoli</name>
    <dbReference type="NCBI Taxonomy" id="1712516"/>
    <lineage>
        <taxon>Bacteria</taxon>
        <taxon>Bacillati</taxon>
        <taxon>Bacillota</taxon>
        <taxon>Bacilli</taxon>
        <taxon>Bacillales</taxon>
        <taxon>Paenibacillaceae</taxon>
        <taxon>Paenibacillus</taxon>
    </lineage>
</organism>
<dbReference type="EMBL" id="AP019308">
    <property type="protein sequence ID" value="BBH18906.1"/>
    <property type="molecule type" value="Genomic_DNA"/>
</dbReference>
<dbReference type="Proteomes" id="UP000275368">
    <property type="component" value="Chromosome"/>
</dbReference>
<dbReference type="Gene3D" id="3.40.630.30">
    <property type="match status" value="1"/>
</dbReference>
<reference evidence="1 2" key="1">
    <citation type="submission" date="2018-11" db="EMBL/GenBank/DDBJ databases">
        <title>Complete genome sequence of Paenibacillus baekrokdamisoli strain KCTC 33723.</title>
        <authorList>
            <person name="Kang S.W."/>
            <person name="Lee K.C."/>
            <person name="Kim K.K."/>
            <person name="Kim J.S."/>
            <person name="Kim D.S."/>
            <person name="Ko S.H."/>
            <person name="Yang S.H."/>
            <person name="Lee J.S."/>
        </authorList>
    </citation>
    <scope>NUCLEOTIDE SEQUENCE [LARGE SCALE GENOMIC DNA]</scope>
    <source>
        <strain evidence="1 2">KCTC 33723</strain>
    </source>
</reference>
<proteinExistence type="predicted"/>
<dbReference type="KEGG" id="pbk:Back11_02510"/>
<dbReference type="PROSITE" id="PS51186">
    <property type="entry name" value="GNAT"/>
    <property type="match status" value="1"/>
</dbReference>
<accession>A0A3G9IKS0</accession>
<dbReference type="AlphaFoldDB" id="A0A3G9IKS0"/>
<protein>
    <submittedName>
        <fullName evidence="1">Uncharacterized protein</fullName>
    </submittedName>
</protein>
<dbReference type="InterPro" id="IPR016181">
    <property type="entry name" value="Acyl_CoA_acyltransferase"/>
</dbReference>
<evidence type="ECO:0000313" key="2">
    <source>
        <dbReference type="Proteomes" id="UP000275368"/>
    </source>
</evidence>
<dbReference type="RefSeq" id="WP_164522628.1">
    <property type="nucleotide sequence ID" value="NZ_AP019308.1"/>
</dbReference>
<dbReference type="InterPro" id="IPR000182">
    <property type="entry name" value="GNAT_dom"/>
</dbReference>
<gene>
    <name evidence="1" type="ORF">Back11_02510</name>
</gene>
<dbReference type="InterPro" id="IPR027365">
    <property type="entry name" value="GNAT_acetyltra_YdfB-like"/>
</dbReference>
<dbReference type="GO" id="GO:0016747">
    <property type="term" value="F:acyltransferase activity, transferring groups other than amino-acyl groups"/>
    <property type="evidence" value="ECO:0007669"/>
    <property type="project" value="InterPro"/>
</dbReference>
<keyword evidence="2" id="KW-1185">Reference proteome</keyword>
<dbReference type="Pfam" id="PF12746">
    <property type="entry name" value="GNAT_acetyltran"/>
    <property type="match status" value="1"/>
</dbReference>
<name>A0A3G9IKS0_9BACL</name>